<organism evidence="1 2">
    <name type="scientific">Pseudodonghicola flavimaris</name>
    <dbReference type="NCBI Taxonomy" id="3050036"/>
    <lineage>
        <taxon>Bacteria</taxon>
        <taxon>Pseudomonadati</taxon>
        <taxon>Pseudomonadota</taxon>
        <taxon>Alphaproteobacteria</taxon>
        <taxon>Rhodobacterales</taxon>
        <taxon>Paracoccaceae</taxon>
        <taxon>Pseudodonghicola</taxon>
    </lineage>
</organism>
<evidence type="ECO:0000313" key="1">
    <source>
        <dbReference type="EMBL" id="MDK3016554.1"/>
    </source>
</evidence>
<evidence type="ECO:0000313" key="2">
    <source>
        <dbReference type="Proteomes" id="UP001243757"/>
    </source>
</evidence>
<comment type="caution">
    <text evidence="1">The sequence shown here is derived from an EMBL/GenBank/DDBJ whole genome shotgun (WGS) entry which is preliminary data.</text>
</comment>
<sequence length="85" mass="9526">MELQAVKLNLRWDAAAAYYSVIEETDDGFTDEPSEETEGGVERFDQAIREFMSTHSGWTLVKAHHSSETEVSMIDLAIFVRSGGE</sequence>
<accession>A0ABT7EW27</accession>
<dbReference type="RefSeq" id="WP_284479364.1">
    <property type="nucleotide sequence ID" value="NZ_JASNJD010000001.1"/>
</dbReference>
<protein>
    <submittedName>
        <fullName evidence="1">Uncharacterized protein</fullName>
    </submittedName>
</protein>
<name>A0ABT7EW27_9RHOB</name>
<gene>
    <name evidence="1" type="ORF">QO033_02635</name>
</gene>
<proteinExistence type="predicted"/>
<reference evidence="1 2" key="1">
    <citation type="submission" date="2023-05" db="EMBL/GenBank/DDBJ databases">
        <title>Pseudodonghicola sp. nov.</title>
        <authorList>
            <person name="Huang J."/>
        </authorList>
    </citation>
    <scope>NUCLEOTIDE SEQUENCE [LARGE SCALE GENOMIC DNA]</scope>
    <source>
        <strain evidence="1 2">IC7</strain>
    </source>
</reference>
<dbReference type="Proteomes" id="UP001243757">
    <property type="component" value="Unassembled WGS sequence"/>
</dbReference>
<dbReference type="EMBL" id="JASNJD010000001">
    <property type="protein sequence ID" value="MDK3016554.1"/>
    <property type="molecule type" value="Genomic_DNA"/>
</dbReference>
<keyword evidence="2" id="KW-1185">Reference proteome</keyword>